<dbReference type="InterPro" id="IPR036864">
    <property type="entry name" value="Zn2-C6_fun-type_DNA-bd_sf"/>
</dbReference>
<dbReference type="Pfam" id="PF00172">
    <property type="entry name" value="Zn_clus"/>
    <property type="match status" value="1"/>
</dbReference>
<dbReference type="Proteomes" id="UP000053259">
    <property type="component" value="Unassembled WGS sequence"/>
</dbReference>
<dbReference type="EMBL" id="KN847547">
    <property type="protein sequence ID" value="KIW02839.1"/>
    <property type="molecule type" value="Genomic_DNA"/>
</dbReference>
<dbReference type="SUPFAM" id="SSF57701">
    <property type="entry name" value="Zn2/Cys6 DNA-binding domain"/>
    <property type="match status" value="1"/>
</dbReference>
<evidence type="ECO:0000259" key="2">
    <source>
        <dbReference type="PROSITE" id="PS50048"/>
    </source>
</evidence>
<dbReference type="HOGENOM" id="CLU_013866_6_2_1"/>
<dbReference type="PROSITE" id="PS50048">
    <property type="entry name" value="ZN2_CY6_FUNGAL_2"/>
    <property type="match status" value="1"/>
</dbReference>
<dbReference type="AlphaFoldDB" id="A0A0D2AUL1"/>
<evidence type="ECO:0000313" key="3">
    <source>
        <dbReference type="EMBL" id="KIW02839.1"/>
    </source>
</evidence>
<dbReference type="GO" id="GO:0000981">
    <property type="term" value="F:DNA-binding transcription factor activity, RNA polymerase II-specific"/>
    <property type="evidence" value="ECO:0007669"/>
    <property type="project" value="InterPro"/>
</dbReference>
<feature type="domain" description="Zn(2)-C6 fungal-type" evidence="2">
    <location>
        <begin position="7"/>
        <end position="36"/>
    </location>
</feature>
<name>A0A0D2AUL1_9PEZI</name>
<dbReference type="SMART" id="SM00066">
    <property type="entry name" value="GAL4"/>
    <property type="match status" value="1"/>
</dbReference>
<dbReference type="GeneID" id="27313869"/>
<proteinExistence type="predicted"/>
<reference evidence="3 4" key="1">
    <citation type="submission" date="2015-01" db="EMBL/GenBank/DDBJ databases">
        <title>The Genome Sequence of Ochroconis gallopava CBS43764.</title>
        <authorList>
            <consortium name="The Broad Institute Genomics Platform"/>
            <person name="Cuomo C."/>
            <person name="de Hoog S."/>
            <person name="Gorbushina A."/>
            <person name="Stielow B."/>
            <person name="Teixiera M."/>
            <person name="Abouelleil A."/>
            <person name="Chapman S.B."/>
            <person name="Priest M."/>
            <person name="Young S.K."/>
            <person name="Wortman J."/>
            <person name="Nusbaum C."/>
            <person name="Birren B."/>
        </authorList>
    </citation>
    <scope>NUCLEOTIDE SEQUENCE [LARGE SCALE GENOMIC DNA]</scope>
    <source>
        <strain evidence="3 4">CBS 43764</strain>
    </source>
</reference>
<dbReference type="PROSITE" id="PS00463">
    <property type="entry name" value="ZN2_CY6_FUNGAL_1"/>
    <property type="match status" value="1"/>
</dbReference>
<evidence type="ECO:0000313" key="4">
    <source>
        <dbReference type="Proteomes" id="UP000053259"/>
    </source>
</evidence>
<protein>
    <recommendedName>
        <fullName evidence="2">Zn(2)-C6 fungal-type domain-containing protein</fullName>
    </recommendedName>
</protein>
<dbReference type="InterPro" id="IPR001138">
    <property type="entry name" value="Zn2Cys6_DnaBD"/>
</dbReference>
<organism evidence="3 4">
    <name type="scientific">Verruconis gallopava</name>
    <dbReference type="NCBI Taxonomy" id="253628"/>
    <lineage>
        <taxon>Eukaryota</taxon>
        <taxon>Fungi</taxon>
        <taxon>Dikarya</taxon>
        <taxon>Ascomycota</taxon>
        <taxon>Pezizomycotina</taxon>
        <taxon>Dothideomycetes</taxon>
        <taxon>Pleosporomycetidae</taxon>
        <taxon>Venturiales</taxon>
        <taxon>Sympoventuriaceae</taxon>
        <taxon>Verruconis</taxon>
    </lineage>
</organism>
<dbReference type="GO" id="GO:0008270">
    <property type="term" value="F:zinc ion binding"/>
    <property type="evidence" value="ECO:0007669"/>
    <property type="project" value="InterPro"/>
</dbReference>
<dbReference type="InterPro" id="IPR053175">
    <property type="entry name" value="DHMBA_Reg_Transcription_Factor"/>
</dbReference>
<dbReference type="PANTHER" id="PTHR38791">
    <property type="entry name" value="ZN(II)2CYS6 TRANSCRIPTION FACTOR (EUROFUNG)-RELATED-RELATED"/>
    <property type="match status" value="1"/>
</dbReference>
<dbReference type="RefSeq" id="XP_016212708.1">
    <property type="nucleotide sequence ID" value="XM_016359459.1"/>
</dbReference>
<evidence type="ECO:0000256" key="1">
    <source>
        <dbReference type="ARBA" id="ARBA00023242"/>
    </source>
</evidence>
<accession>A0A0D2AUL1</accession>
<keyword evidence="1" id="KW-0539">Nucleus</keyword>
<sequence length="510" mass="58293">MSRLLKGCQQCRNRKVKCDRRTGGCRRCETRGEPCSGYSVEGAFIFKSETQKVEQKLQSQSKVNGPLPKATCSRMLTWRTPAGPCSNTTPFEFSISSNTPESLRKELGTDNPEVWRFFDRFVMYPCNSGSSRGFLEHLPSLFMEPNITHRYALRYAVLAVAYASATDGTNGKERKQMAFHFYGLGLSALSKSLEDDITESSDYVLMTVVVLDIFESLYCDNPSTIDSHVQGMRNILRLRGSHGEYDPKGWSLLRLSHHRMKRHELARGLPPMPDSTQWLDNLDEGDPFVDIEKRNSKINEVCEKARQCLRNVNNDGLDALTIVSVIREMHTLDQLAVNWHEKPHWKFTTISREDVECTPELFALLPETLQLHSDAWMAYEWNYHRTARILMHCQLLKCLDRLDRLKNHTVNCEVNELRAYSLSTVRHLTDEILSTVPQSLGDITNKGKPIKSTTSPKGKAVGGYFLLWPTKVIKNLDIITPHQAMYAELTFERIREHTGMKSALTDLRQD</sequence>
<dbReference type="CDD" id="cd00067">
    <property type="entry name" value="GAL4"/>
    <property type="match status" value="1"/>
</dbReference>
<dbReference type="OrthoDB" id="2991872at2759"/>
<gene>
    <name evidence="3" type="ORF">PV09_05896</name>
</gene>
<dbReference type="InterPro" id="IPR021858">
    <property type="entry name" value="Fun_TF"/>
</dbReference>
<dbReference type="Pfam" id="PF11951">
    <property type="entry name" value="Fungal_trans_2"/>
    <property type="match status" value="1"/>
</dbReference>
<dbReference type="InParanoid" id="A0A0D2AUL1"/>
<dbReference type="Gene3D" id="4.10.240.10">
    <property type="entry name" value="Zn(2)-C6 fungal-type DNA-binding domain"/>
    <property type="match status" value="1"/>
</dbReference>
<dbReference type="VEuPathDB" id="FungiDB:PV09_05896"/>
<keyword evidence="4" id="KW-1185">Reference proteome</keyword>